<dbReference type="AlphaFoldDB" id="A0AAJ0BE08"/>
<protein>
    <submittedName>
        <fullName evidence="3">Uncharacterized protein</fullName>
    </submittedName>
</protein>
<feature type="non-terminal residue" evidence="3">
    <location>
        <position position="1"/>
    </location>
</feature>
<dbReference type="Pfam" id="PF13650">
    <property type="entry name" value="Asp_protease_2"/>
    <property type="match status" value="1"/>
</dbReference>
<organism evidence="3 4">
    <name type="scientific">Echria macrotheca</name>
    <dbReference type="NCBI Taxonomy" id="438768"/>
    <lineage>
        <taxon>Eukaryota</taxon>
        <taxon>Fungi</taxon>
        <taxon>Dikarya</taxon>
        <taxon>Ascomycota</taxon>
        <taxon>Pezizomycotina</taxon>
        <taxon>Sordariomycetes</taxon>
        <taxon>Sordariomycetidae</taxon>
        <taxon>Sordariales</taxon>
        <taxon>Schizotheciaceae</taxon>
        <taxon>Echria</taxon>
    </lineage>
</organism>
<feature type="compositionally biased region" description="Low complexity" evidence="1">
    <location>
        <begin position="492"/>
        <end position="502"/>
    </location>
</feature>
<accession>A0AAJ0BE08</accession>
<keyword evidence="2" id="KW-0472">Membrane</keyword>
<name>A0AAJ0BE08_9PEZI</name>
<dbReference type="Gene3D" id="2.40.70.10">
    <property type="entry name" value="Acid Proteases"/>
    <property type="match status" value="2"/>
</dbReference>
<feature type="compositionally biased region" description="Polar residues" evidence="1">
    <location>
        <begin position="503"/>
        <end position="520"/>
    </location>
</feature>
<keyword evidence="4" id="KW-1185">Reference proteome</keyword>
<sequence length="587" mass="66726">RRILLGVTSSSFFRSPLLHSLGTYTLAPARRIFLLTSSVVCLSVSIMVLSYRRKRQKKTFPKSPGPVLGGKPDKPIEVLFDLGFVQDSEDLYPRRPRSLACPFYKFDPKERHCLSYGLSRVKDIKQHIFRRGSALECKERDTSAHTSQSQINNKTRFNPRLRKLSCWEVPGTLNGVAIHALPDSGSTIDTISESLARRHNMELEPSKPKTVRLPGGGTATSTARVLGRFKFRGEHRVHERYFYVLHGTPAYDVVLSKTFLDETKTLTHFSHRIVKRSRMCVQRGDRLCLLDETPGMQDQIRCSVNGVDTSAFPDTGSDLMLVSGEFARRHGFKVLRSERYRTQVELIDGSSVMTDGMVLDAELEFDISSTNVSREISYDWLVYHSESLASLIIPSSGSMKSGSASPGKTTFICDLHVIEGLPCDIILSNEFIFENKVFSRFSHLFHSDSRTPPPSIYLSNHLLQRESLLFMRIKTDTFSWLFSRQRRRRSRSSPSTTTNNSNHIPLQTIPTSGSVSTVSQGPTKIQIWQAKWDAEESRRNRTQLRIEFLPEPLRSQEEQAEARRQRNWDRRHPHPGTQVAVQTSVTP</sequence>
<evidence type="ECO:0000256" key="2">
    <source>
        <dbReference type="SAM" id="Phobius"/>
    </source>
</evidence>
<comment type="caution">
    <text evidence="3">The sequence shown here is derived from an EMBL/GenBank/DDBJ whole genome shotgun (WGS) entry which is preliminary data.</text>
</comment>
<feature type="region of interest" description="Disordered" evidence="1">
    <location>
        <begin position="550"/>
        <end position="587"/>
    </location>
</feature>
<keyword evidence="2" id="KW-0812">Transmembrane</keyword>
<proteinExistence type="predicted"/>
<evidence type="ECO:0000313" key="3">
    <source>
        <dbReference type="EMBL" id="KAK1756526.1"/>
    </source>
</evidence>
<reference evidence="3" key="1">
    <citation type="submission" date="2023-06" db="EMBL/GenBank/DDBJ databases">
        <title>Genome-scale phylogeny and comparative genomics of the fungal order Sordariales.</title>
        <authorList>
            <consortium name="Lawrence Berkeley National Laboratory"/>
            <person name="Hensen N."/>
            <person name="Bonometti L."/>
            <person name="Westerberg I."/>
            <person name="Brannstrom I.O."/>
            <person name="Guillou S."/>
            <person name="Cros-Aarteil S."/>
            <person name="Calhoun S."/>
            <person name="Haridas S."/>
            <person name="Kuo A."/>
            <person name="Mondo S."/>
            <person name="Pangilinan J."/>
            <person name="Riley R."/>
            <person name="Labutti K."/>
            <person name="Andreopoulos B."/>
            <person name="Lipzen A."/>
            <person name="Chen C."/>
            <person name="Yanf M."/>
            <person name="Daum C."/>
            <person name="Ng V."/>
            <person name="Clum A."/>
            <person name="Steindorff A."/>
            <person name="Ohm R."/>
            <person name="Martin F."/>
            <person name="Silar P."/>
            <person name="Natvig D."/>
            <person name="Lalanne C."/>
            <person name="Gautier V."/>
            <person name="Ament-Velasquez S.L."/>
            <person name="Kruys A."/>
            <person name="Hutchinson M.I."/>
            <person name="Powell A.J."/>
            <person name="Barry K."/>
            <person name="Miller A.N."/>
            <person name="Grigoriev I.V."/>
            <person name="Debuchy R."/>
            <person name="Gladieux P."/>
            <person name="Thoren M.H."/>
            <person name="Johannesson H."/>
        </authorList>
    </citation>
    <scope>NUCLEOTIDE SEQUENCE</scope>
    <source>
        <strain evidence="3">PSN4</strain>
    </source>
</reference>
<feature type="region of interest" description="Disordered" evidence="1">
    <location>
        <begin position="489"/>
        <end position="520"/>
    </location>
</feature>
<keyword evidence="2" id="KW-1133">Transmembrane helix</keyword>
<gene>
    <name evidence="3" type="ORF">QBC47DRAFT_445124</name>
</gene>
<dbReference type="EMBL" id="MU839832">
    <property type="protein sequence ID" value="KAK1756526.1"/>
    <property type="molecule type" value="Genomic_DNA"/>
</dbReference>
<evidence type="ECO:0000313" key="4">
    <source>
        <dbReference type="Proteomes" id="UP001239445"/>
    </source>
</evidence>
<feature type="compositionally biased region" description="Basic and acidic residues" evidence="1">
    <location>
        <begin position="554"/>
        <end position="570"/>
    </location>
</feature>
<evidence type="ECO:0000256" key="1">
    <source>
        <dbReference type="SAM" id="MobiDB-lite"/>
    </source>
</evidence>
<dbReference type="CDD" id="cd00303">
    <property type="entry name" value="retropepsin_like"/>
    <property type="match status" value="2"/>
</dbReference>
<dbReference type="Proteomes" id="UP001239445">
    <property type="component" value="Unassembled WGS sequence"/>
</dbReference>
<feature type="transmembrane region" description="Helical" evidence="2">
    <location>
        <begin position="30"/>
        <end position="51"/>
    </location>
</feature>
<dbReference type="InterPro" id="IPR021109">
    <property type="entry name" value="Peptidase_aspartic_dom_sf"/>
</dbReference>